<dbReference type="Proteomes" id="UP001165289">
    <property type="component" value="Unassembled WGS sequence"/>
</dbReference>
<keyword evidence="3" id="KW-1185">Reference proteome</keyword>
<evidence type="ECO:0000259" key="1">
    <source>
        <dbReference type="Pfam" id="PF21787"/>
    </source>
</evidence>
<protein>
    <recommendedName>
        <fullName evidence="1">Transposable element P transposase-like RNase H domain-containing protein</fullName>
    </recommendedName>
</protein>
<sequence>MSENPPALKQTWIRTLHREDIDRLKVVNVCIKHFSEEDIEYFHKVSNGDGTFTSVPRDKLKLDEGTIPCLLPGCPSYYSSLSTSKCSSLSYESKEKEKMDQTIQLSLKSEKCRSLPHVQTLNTLYSPFSIANDFSAYLTQATSSFSSLERNVIVQMDEIHVKSDITYKGRKIVAPNLDQEDPTKTVFALMVSSLHNKWSCISHLLPCGSISTEKIFPIIKECIIDIENCGLHGIGMLEGGLTQKVVASRIGKDIRTVKRWWKRFTSNQSLDHKPGAGGPSLLNPVAKMIIGKSLGKRHQSQED</sequence>
<dbReference type="EMBL" id="JAKMXF010000155">
    <property type="protein sequence ID" value="KAI6656233.1"/>
    <property type="molecule type" value="Genomic_DNA"/>
</dbReference>
<proteinExistence type="predicted"/>
<gene>
    <name evidence="2" type="ORF">LOD99_1566</name>
</gene>
<feature type="domain" description="Transposable element P transposase-like RNase H" evidence="1">
    <location>
        <begin position="135"/>
        <end position="236"/>
    </location>
</feature>
<evidence type="ECO:0000313" key="2">
    <source>
        <dbReference type="EMBL" id="KAI6656233.1"/>
    </source>
</evidence>
<organism evidence="2 3">
    <name type="scientific">Oopsacas minuta</name>
    <dbReference type="NCBI Taxonomy" id="111878"/>
    <lineage>
        <taxon>Eukaryota</taxon>
        <taxon>Metazoa</taxon>
        <taxon>Porifera</taxon>
        <taxon>Hexactinellida</taxon>
        <taxon>Hexasterophora</taxon>
        <taxon>Lyssacinosida</taxon>
        <taxon>Leucopsacidae</taxon>
        <taxon>Oopsacas</taxon>
    </lineage>
</organism>
<evidence type="ECO:0000313" key="3">
    <source>
        <dbReference type="Proteomes" id="UP001165289"/>
    </source>
</evidence>
<dbReference type="AlphaFoldDB" id="A0AAV7K4Q8"/>
<accession>A0AAV7K4Q8</accession>
<comment type="caution">
    <text evidence="2">The sequence shown here is derived from an EMBL/GenBank/DDBJ whole genome shotgun (WGS) entry which is preliminary data.</text>
</comment>
<reference evidence="2 3" key="1">
    <citation type="journal article" date="2023" name="BMC Biol.">
        <title>The compact genome of the sponge Oopsacas minuta (Hexactinellida) is lacking key metazoan core genes.</title>
        <authorList>
            <person name="Santini S."/>
            <person name="Schenkelaars Q."/>
            <person name="Jourda C."/>
            <person name="Duchesne M."/>
            <person name="Belahbib H."/>
            <person name="Rocher C."/>
            <person name="Selva M."/>
            <person name="Riesgo A."/>
            <person name="Vervoort M."/>
            <person name="Leys S.P."/>
            <person name="Kodjabachian L."/>
            <person name="Le Bivic A."/>
            <person name="Borchiellini C."/>
            <person name="Claverie J.M."/>
            <person name="Renard E."/>
        </authorList>
    </citation>
    <scope>NUCLEOTIDE SEQUENCE [LARGE SCALE GENOMIC DNA]</scope>
    <source>
        <strain evidence="2">SPO-2</strain>
    </source>
</reference>
<name>A0AAV7K4Q8_9METZ</name>
<dbReference type="InterPro" id="IPR048365">
    <property type="entry name" value="TNP-like_RNaseH_N"/>
</dbReference>
<dbReference type="Pfam" id="PF21787">
    <property type="entry name" value="TNP-like_RNaseH_N"/>
    <property type="match status" value="1"/>
</dbReference>